<reference evidence="1 2" key="1">
    <citation type="journal article" date="2014" name="Genome Announc.">
        <title>Draft Genome Sequence of Propane- and Butane-Oxidizing Actinobacterium Rhodococcus ruber IEGM 231.</title>
        <authorList>
            <person name="Ivshina I.B."/>
            <person name="Kuyukina M.S."/>
            <person name="Krivoruchko A.V."/>
            <person name="Barbe V."/>
            <person name="Fischer C."/>
        </authorList>
    </citation>
    <scope>NUCLEOTIDE SEQUENCE [LARGE SCALE GENOMIC DNA]</scope>
</reference>
<evidence type="ECO:0000313" key="2">
    <source>
        <dbReference type="Proteomes" id="UP000042997"/>
    </source>
</evidence>
<organism evidence="1 2">
    <name type="scientific">Rhodococcus ruber</name>
    <dbReference type="NCBI Taxonomy" id="1830"/>
    <lineage>
        <taxon>Bacteria</taxon>
        <taxon>Bacillati</taxon>
        <taxon>Actinomycetota</taxon>
        <taxon>Actinomycetes</taxon>
        <taxon>Mycobacteriales</taxon>
        <taxon>Nocardiaceae</taxon>
        <taxon>Rhodococcus</taxon>
    </lineage>
</organism>
<dbReference type="Pfam" id="PF11255">
    <property type="entry name" value="DUF3054"/>
    <property type="match status" value="1"/>
</dbReference>
<name>A0A098BU11_9NOCA</name>
<protein>
    <submittedName>
        <fullName evidence="1">Uncharacterized protein</fullName>
    </submittedName>
</protein>
<dbReference type="InterPro" id="IPR021414">
    <property type="entry name" value="DUF3054"/>
</dbReference>
<evidence type="ECO:0000313" key="1">
    <source>
        <dbReference type="EMBL" id="CDZ91702.1"/>
    </source>
</evidence>
<sequence>MKKYAPALIDVVLVIVFAALGRASHDEGVDLVGLASTAWPFLAGLTAGWIATAALYKEKFDPWLVVPTGVLAWLSTVVVGMLLRVVTGQGTAGSFIVVASIVLAVFLLGWRLLAGLWARRRVDAA</sequence>
<proteinExistence type="predicted"/>
<dbReference type="Proteomes" id="UP000042997">
    <property type="component" value="Unassembled WGS sequence"/>
</dbReference>
<dbReference type="eggNOG" id="ENOG503310N">
    <property type="taxonomic scope" value="Bacteria"/>
</dbReference>
<dbReference type="EMBL" id="CCSD01000101">
    <property type="protein sequence ID" value="CDZ91702.1"/>
    <property type="molecule type" value="Genomic_DNA"/>
</dbReference>
<dbReference type="OrthoDB" id="3698172at2"/>
<dbReference type="AlphaFoldDB" id="A0A098BU11"/>
<dbReference type="GeneID" id="66837785"/>
<dbReference type="KEGG" id="rrz:CS378_12455"/>
<gene>
    <name evidence="1" type="ORF">RHRU231_860083</name>
</gene>
<accession>A0A098BU11</accession>
<dbReference type="RefSeq" id="WP_010593551.1">
    <property type="nucleotide sequence ID" value="NZ_CP023714.1"/>
</dbReference>